<organism evidence="1 2">
    <name type="scientific">Oceanobacillus locisalsi</name>
    <dbReference type="NCBI Taxonomy" id="546107"/>
    <lineage>
        <taxon>Bacteria</taxon>
        <taxon>Bacillati</taxon>
        <taxon>Bacillota</taxon>
        <taxon>Bacilli</taxon>
        <taxon>Bacillales</taxon>
        <taxon>Bacillaceae</taxon>
        <taxon>Oceanobacillus</taxon>
    </lineage>
</organism>
<accession>A0ABW3NMV4</accession>
<evidence type="ECO:0000313" key="2">
    <source>
        <dbReference type="Proteomes" id="UP001597041"/>
    </source>
</evidence>
<protein>
    <submittedName>
        <fullName evidence="1">Uncharacterized protein</fullName>
    </submittedName>
</protein>
<evidence type="ECO:0000313" key="1">
    <source>
        <dbReference type="EMBL" id="MFD1068275.1"/>
    </source>
</evidence>
<sequence length="62" mass="7494">MEYYYKRDEGKLLEYFQILDKNASIPSKIPFDNQHRYERLIDDYGLIIADEKSHLLRMGEPL</sequence>
<dbReference type="Proteomes" id="UP001597041">
    <property type="component" value="Unassembled WGS sequence"/>
</dbReference>
<gene>
    <name evidence="1" type="ORF">ACFQ19_20055</name>
</gene>
<comment type="caution">
    <text evidence="1">The sequence shown here is derived from an EMBL/GenBank/DDBJ whole genome shotgun (WGS) entry which is preliminary data.</text>
</comment>
<name>A0ABW3NMV4_9BACI</name>
<keyword evidence="2" id="KW-1185">Reference proteome</keyword>
<dbReference type="EMBL" id="JBHTKK010000047">
    <property type="protein sequence ID" value="MFD1068275.1"/>
    <property type="molecule type" value="Genomic_DNA"/>
</dbReference>
<dbReference type="RefSeq" id="WP_379594615.1">
    <property type="nucleotide sequence ID" value="NZ_JBHTKK010000047.1"/>
</dbReference>
<reference evidence="2" key="1">
    <citation type="journal article" date="2019" name="Int. J. Syst. Evol. Microbiol.">
        <title>The Global Catalogue of Microorganisms (GCM) 10K type strain sequencing project: providing services to taxonomists for standard genome sequencing and annotation.</title>
        <authorList>
            <consortium name="The Broad Institute Genomics Platform"/>
            <consortium name="The Broad Institute Genome Sequencing Center for Infectious Disease"/>
            <person name="Wu L."/>
            <person name="Ma J."/>
        </authorList>
    </citation>
    <scope>NUCLEOTIDE SEQUENCE [LARGE SCALE GENOMIC DNA]</scope>
    <source>
        <strain evidence="2">CCUG 56608</strain>
    </source>
</reference>
<proteinExistence type="predicted"/>